<accession>A0ABQ8J7Y8</accession>
<protein>
    <submittedName>
        <fullName evidence="1">Uncharacterized protein</fullName>
    </submittedName>
</protein>
<dbReference type="Proteomes" id="UP000887458">
    <property type="component" value="Unassembled WGS sequence"/>
</dbReference>
<keyword evidence="2" id="KW-1185">Reference proteome</keyword>
<evidence type="ECO:0000313" key="1">
    <source>
        <dbReference type="EMBL" id="KAH9418530.1"/>
    </source>
</evidence>
<gene>
    <name evidence="1" type="ORF">DERP_003855</name>
</gene>
<sequence>MVLFLHNPEYYLQCELINGHSLIIIDLVDQVLVRHDLKQLKLRLDEDDDDENYVHLSATN</sequence>
<reference evidence="1 2" key="2">
    <citation type="journal article" date="2022" name="Mol. Biol. Evol.">
        <title>Comparative Genomics Reveals Insights into the Divergent Evolution of Astigmatic Mites and Household Pest Adaptations.</title>
        <authorList>
            <person name="Xiong Q."/>
            <person name="Wan A.T."/>
            <person name="Liu X."/>
            <person name="Fung C.S."/>
            <person name="Xiao X."/>
            <person name="Malainual N."/>
            <person name="Hou J."/>
            <person name="Wang L."/>
            <person name="Wang M."/>
            <person name="Yang K.Y."/>
            <person name="Cui Y."/>
            <person name="Leung E.L."/>
            <person name="Nong W."/>
            <person name="Shin S.K."/>
            <person name="Au S.W."/>
            <person name="Jeong K.Y."/>
            <person name="Chew F.T."/>
            <person name="Hui J.H."/>
            <person name="Leung T.F."/>
            <person name="Tungtrongchitr A."/>
            <person name="Zhong N."/>
            <person name="Liu Z."/>
            <person name="Tsui S.K."/>
        </authorList>
    </citation>
    <scope>NUCLEOTIDE SEQUENCE [LARGE SCALE GENOMIC DNA]</scope>
    <source>
        <strain evidence="1">Derp</strain>
    </source>
</reference>
<dbReference type="EMBL" id="NJHN03000062">
    <property type="protein sequence ID" value="KAH9418530.1"/>
    <property type="molecule type" value="Genomic_DNA"/>
</dbReference>
<evidence type="ECO:0000313" key="2">
    <source>
        <dbReference type="Proteomes" id="UP000887458"/>
    </source>
</evidence>
<proteinExistence type="predicted"/>
<reference evidence="1 2" key="1">
    <citation type="journal article" date="2018" name="J. Allergy Clin. Immunol.">
        <title>High-quality assembly of Dermatophagoides pteronyssinus genome and transcriptome reveals a wide range of novel allergens.</title>
        <authorList>
            <person name="Liu X.Y."/>
            <person name="Yang K.Y."/>
            <person name="Wang M.Q."/>
            <person name="Kwok J.S."/>
            <person name="Zeng X."/>
            <person name="Yang Z."/>
            <person name="Xiao X.J."/>
            <person name="Lau C.P."/>
            <person name="Li Y."/>
            <person name="Huang Z.M."/>
            <person name="Ba J.G."/>
            <person name="Yim A.K."/>
            <person name="Ouyang C.Y."/>
            <person name="Ngai S.M."/>
            <person name="Chan T.F."/>
            <person name="Leung E.L."/>
            <person name="Liu L."/>
            <person name="Liu Z.G."/>
            <person name="Tsui S.K."/>
        </authorList>
    </citation>
    <scope>NUCLEOTIDE SEQUENCE [LARGE SCALE GENOMIC DNA]</scope>
    <source>
        <strain evidence="1">Derp</strain>
    </source>
</reference>
<name>A0ABQ8J7Y8_DERPT</name>
<organism evidence="1 2">
    <name type="scientific">Dermatophagoides pteronyssinus</name>
    <name type="common">European house dust mite</name>
    <dbReference type="NCBI Taxonomy" id="6956"/>
    <lineage>
        <taxon>Eukaryota</taxon>
        <taxon>Metazoa</taxon>
        <taxon>Ecdysozoa</taxon>
        <taxon>Arthropoda</taxon>
        <taxon>Chelicerata</taxon>
        <taxon>Arachnida</taxon>
        <taxon>Acari</taxon>
        <taxon>Acariformes</taxon>
        <taxon>Sarcoptiformes</taxon>
        <taxon>Astigmata</taxon>
        <taxon>Psoroptidia</taxon>
        <taxon>Analgoidea</taxon>
        <taxon>Pyroglyphidae</taxon>
        <taxon>Dermatophagoidinae</taxon>
        <taxon>Dermatophagoides</taxon>
    </lineage>
</organism>
<comment type="caution">
    <text evidence="1">The sequence shown here is derived from an EMBL/GenBank/DDBJ whole genome shotgun (WGS) entry which is preliminary data.</text>
</comment>